<dbReference type="InterPro" id="IPR011256">
    <property type="entry name" value="Reg_factor_effector_dom_sf"/>
</dbReference>
<protein>
    <submittedName>
        <fullName evidence="2">GyrI-like domain-containing protein</fullName>
    </submittedName>
</protein>
<dbReference type="EMBL" id="JABWCS010000218">
    <property type="protein sequence ID" value="NUU63151.1"/>
    <property type="molecule type" value="Genomic_DNA"/>
</dbReference>
<dbReference type="InterPro" id="IPR029442">
    <property type="entry name" value="GyrI-like"/>
</dbReference>
<evidence type="ECO:0000259" key="1">
    <source>
        <dbReference type="Pfam" id="PF06445"/>
    </source>
</evidence>
<organism evidence="2 3">
    <name type="scientific">Paenibacillus agri</name>
    <dbReference type="NCBI Taxonomy" id="2744309"/>
    <lineage>
        <taxon>Bacteria</taxon>
        <taxon>Bacillati</taxon>
        <taxon>Bacillota</taxon>
        <taxon>Bacilli</taxon>
        <taxon>Bacillales</taxon>
        <taxon>Paenibacillaceae</taxon>
        <taxon>Paenibacillus</taxon>
    </lineage>
</organism>
<evidence type="ECO:0000313" key="3">
    <source>
        <dbReference type="Proteomes" id="UP000564806"/>
    </source>
</evidence>
<comment type="caution">
    <text evidence="2">The sequence shown here is derived from an EMBL/GenBank/DDBJ whole genome shotgun (WGS) entry which is preliminary data.</text>
</comment>
<sequence>MKYEWKKQDKSFYLPQAKPELITVPGFNYFMLEGSGNPNSNLFTEAVAVLYSLSYAAKMLPKKGRLLTEGYYDYSVFPLEGVWDLTEEGRQKDVLDKDELLYTLMIRQPEFVTADLAAEIIKMVKLTKPHVLMEKAIFGKVEDGLSVQMLHYGSYDDEPESFAAMEDYCMRNGLIRASKTHKEIYLTDARRTRPDKLKTVLRFKVNRN</sequence>
<dbReference type="PIRSF" id="PIRSF031644">
    <property type="entry name" value="UCP031644"/>
    <property type="match status" value="1"/>
</dbReference>
<dbReference type="SUPFAM" id="SSF55136">
    <property type="entry name" value="Probable bacterial effector-binding domain"/>
    <property type="match status" value="1"/>
</dbReference>
<reference evidence="2" key="1">
    <citation type="submission" date="2020-06" db="EMBL/GenBank/DDBJ databases">
        <title>Paenibacillus sp. nov., isolated from soil.</title>
        <authorList>
            <person name="Seo Y.L."/>
        </authorList>
    </citation>
    <scope>NUCLEOTIDE SEQUENCE [LARGE SCALE GENOMIC DNA]</scope>
    <source>
        <strain evidence="2">JW14</strain>
    </source>
</reference>
<accession>A0A850EZ91</accession>
<keyword evidence="3" id="KW-1185">Reference proteome</keyword>
<dbReference type="InterPro" id="IPR008319">
    <property type="entry name" value="GyrI-like_CCH_Lin2189-like"/>
</dbReference>
<dbReference type="Gene3D" id="3.20.80.10">
    <property type="entry name" value="Regulatory factor, effector binding domain"/>
    <property type="match status" value="1"/>
</dbReference>
<dbReference type="AlphaFoldDB" id="A0A850EZ91"/>
<gene>
    <name evidence="2" type="ORF">HPT30_22625</name>
</gene>
<dbReference type="Pfam" id="PF06445">
    <property type="entry name" value="GyrI-like"/>
    <property type="match status" value="1"/>
</dbReference>
<evidence type="ECO:0000313" key="2">
    <source>
        <dbReference type="EMBL" id="NUU63151.1"/>
    </source>
</evidence>
<feature type="domain" description="GyrI-like small molecule binding" evidence="1">
    <location>
        <begin position="18"/>
        <end position="203"/>
    </location>
</feature>
<proteinExistence type="predicted"/>
<name>A0A850EZ91_9BACL</name>
<dbReference type="RefSeq" id="WP_175373581.1">
    <property type="nucleotide sequence ID" value="NZ_JABWCS010000218.1"/>
</dbReference>
<dbReference type="Proteomes" id="UP000564806">
    <property type="component" value="Unassembled WGS sequence"/>
</dbReference>